<evidence type="ECO:0000256" key="2">
    <source>
        <dbReference type="ARBA" id="ARBA00022643"/>
    </source>
</evidence>
<comment type="function">
    <text evidence="6">Quinone reductase that provides resistance to thiol-specific stress caused by electrophilic quinones.</text>
</comment>
<keyword evidence="1 6" id="KW-0285">Flavoprotein</keyword>
<dbReference type="Gene3D" id="3.40.50.360">
    <property type="match status" value="1"/>
</dbReference>
<evidence type="ECO:0000313" key="9">
    <source>
        <dbReference type="Proteomes" id="UP000446768"/>
    </source>
</evidence>
<dbReference type="Proteomes" id="UP000446768">
    <property type="component" value="Unassembled WGS sequence"/>
</dbReference>
<keyword evidence="3 6" id="KW-0560">Oxidoreductase</keyword>
<evidence type="ECO:0000256" key="4">
    <source>
        <dbReference type="ARBA" id="ARBA00023027"/>
    </source>
</evidence>
<dbReference type="Pfam" id="PF02525">
    <property type="entry name" value="Flavodoxin_2"/>
    <property type="match status" value="1"/>
</dbReference>
<comment type="caution">
    <text evidence="8">The sequence shown here is derived from an EMBL/GenBank/DDBJ whole genome shotgun (WGS) entry which is preliminary data.</text>
</comment>
<dbReference type="InterPro" id="IPR050104">
    <property type="entry name" value="FMN-dep_NADH:Q_OxRdtase_AzoR1"/>
</dbReference>
<evidence type="ECO:0000313" key="8">
    <source>
        <dbReference type="EMBL" id="MRV75533.1"/>
    </source>
</evidence>
<feature type="binding site" evidence="6">
    <location>
        <position position="12"/>
    </location>
    <ligand>
        <name>FMN</name>
        <dbReference type="ChEBI" id="CHEBI:58210"/>
    </ligand>
</feature>
<comment type="caution">
    <text evidence="6">Lacks conserved residue(s) required for the propagation of feature annotation.</text>
</comment>
<dbReference type="GO" id="GO:0010181">
    <property type="term" value="F:FMN binding"/>
    <property type="evidence" value="ECO:0007669"/>
    <property type="project" value="UniProtKB-UniRule"/>
</dbReference>
<accession>A0A7X2IU47</accession>
<dbReference type="RefSeq" id="WP_154380172.1">
    <property type="nucleotide sequence ID" value="NZ_WKJJ01000021.1"/>
</dbReference>
<dbReference type="GO" id="GO:0009055">
    <property type="term" value="F:electron transfer activity"/>
    <property type="evidence" value="ECO:0007669"/>
    <property type="project" value="UniProtKB-UniRule"/>
</dbReference>
<keyword evidence="9" id="KW-1185">Reference proteome</keyword>
<dbReference type="AlphaFoldDB" id="A0A7X2IU47"/>
<proteinExistence type="inferred from homology"/>
<gene>
    <name evidence="6" type="primary">azoR</name>
    <name evidence="8" type="ORF">GJ700_27825</name>
</gene>
<dbReference type="PANTHER" id="PTHR43741:SF4">
    <property type="entry name" value="FMN-DEPENDENT NADH:QUINONE OXIDOREDUCTASE"/>
    <property type="match status" value="1"/>
</dbReference>
<dbReference type="SUPFAM" id="SSF52218">
    <property type="entry name" value="Flavoproteins"/>
    <property type="match status" value="1"/>
</dbReference>
<comment type="function">
    <text evidence="6">Also exhibits azoreductase activity. Catalyzes the reductive cleavage of the azo bond in aromatic azo compounds to the corresponding amines.</text>
</comment>
<sequence>MSTLELLLIEASPRKANATSSQLGRRLAGALQEQCGSTVVLTERHLGAQPLPPMSAEYAESLLLPYDEALDRYGEHLELSDELVAELERADIVVIASPVHNFTVPAALKLWIDLVVRNGVTFRNTPEGKVGLLRDRPVLVAVTSGGAMFRDPPKQPDFFRPYLSAALGVVGLRNISYVQATGLAFVDEPLAQAASAADAWIAASLQGFLQSV</sequence>
<dbReference type="HAMAP" id="MF_01216">
    <property type="entry name" value="Azoreductase_type1"/>
    <property type="match status" value="1"/>
</dbReference>
<evidence type="ECO:0000256" key="6">
    <source>
        <dbReference type="HAMAP-Rule" id="MF_01216"/>
    </source>
</evidence>
<evidence type="ECO:0000256" key="1">
    <source>
        <dbReference type="ARBA" id="ARBA00022630"/>
    </source>
</evidence>
<comment type="catalytic activity">
    <reaction evidence="6">
        <text>2 a quinone + NADH + H(+) = 2 a 1,4-benzosemiquinone + NAD(+)</text>
        <dbReference type="Rhea" id="RHEA:65952"/>
        <dbReference type="ChEBI" id="CHEBI:15378"/>
        <dbReference type="ChEBI" id="CHEBI:57540"/>
        <dbReference type="ChEBI" id="CHEBI:57945"/>
        <dbReference type="ChEBI" id="CHEBI:132124"/>
        <dbReference type="ChEBI" id="CHEBI:134225"/>
    </reaction>
</comment>
<protein>
    <recommendedName>
        <fullName evidence="6">FMN dependent NADH:quinone oxidoreductase</fullName>
        <ecNumber evidence="6">1.6.5.-</ecNumber>
    </recommendedName>
    <alternativeName>
        <fullName evidence="6">Azo-dye reductase</fullName>
    </alternativeName>
    <alternativeName>
        <fullName evidence="6">FMN-dependent NADH-azo compound oxidoreductase</fullName>
    </alternativeName>
    <alternativeName>
        <fullName evidence="6">FMN-dependent NADH-azoreductase</fullName>
        <ecNumber evidence="6">1.7.1.17</ecNumber>
    </alternativeName>
</protein>
<dbReference type="InterPro" id="IPR029039">
    <property type="entry name" value="Flavoprotein-like_sf"/>
</dbReference>
<feature type="domain" description="Flavodoxin-like fold" evidence="7">
    <location>
        <begin position="6"/>
        <end position="200"/>
    </location>
</feature>
<evidence type="ECO:0000256" key="3">
    <source>
        <dbReference type="ARBA" id="ARBA00023002"/>
    </source>
</evidence>
<dbReference type="InterPro" id="IPR003680">
    <property type="entry name" value="Flavodoxin_fold"/>
</dbReference>
<comment type="similarity">
    <text evidence="6">Belongs to the azoreductase type 1 family.</text>
</comment>
<keyword evidence="2 6" id="KW-0288">FMN</keyword>
<keyword evidence="4 6" id="KW-0520">NAD</keyword>
<dbReference type="EMBL" id="WKJJ01000021">
    <property type="protein sequence ID" value="MRV75533.1"/>
    <property type="molecule type" value="Genomic_DNA"/>
</dbReference>
<reference evidence="8 9" key="1">
    <citation type="submission" date="2019-11" db="EMBL/GenBank/DDBJ databases">
        <title>Novel species isolated from a subtropical stream in China.</title>
        <authorList>
            <person name="Lu H."/>
        </authorList>
    </citation>
    <scope>NUCLEOTIDE SEQUENCE [LARGE SCALE GENOMIC DNA]</scope>
    <source>
        <strain evidence="8 9">FT92W</strain>
    </source>
</reference>
<dbReference type="PANTHER" id="PTHR43741">
    <property type="entry name" value="FMN-DEPENDENT NADH-AZOREDUCTASE 1"/>
    <property type="match status" value="1"/>
</dbReference>
<dbReference type="EC" id="1.6.5.-" evidence="6"/>
<evidence type="ECO:0000256" key="5">
    <source>
        <dbReference type="ARBA" id="ARBA00048542"/>
    </source>
</evidence>
<comment type="cofactor">
    <cofactor evidence="6">
        <name>FMN</name>
        <dbReference type="ChEBI" id="CHEBI:58210"/>
    </cofactor>
    <text evidence="6">Binds 1 FMN per subunit.</text>
</comment>
<dbReference type="EC" id="1.7.1.17" evidence="6"/>
<organism evidence="8 9">
    <name type="scientific">Pseudoduganella rivuli</name>
    <dbReference type="NCBI Taxonomy" id="2666085"/>
    <lineage>
        <taxon>Bacteria</taxon>
        <taxon>Pseudomonadati</taxon>
        <taxon>Pseudomonadota</taxon>
        <taxon>Betaproteobacteria</taxon>
        <taxon>Burkholderiales</taxon>
        <taxon>Oxalobacteraceae</taxon>
        <taxon>Telluria group</taxon>
        <taxon>Pseudoduganella</taxon>
    </lineage>
</organism>
<dbReference type="InterPro" id="IPR023048">
    <property type="entry name" value="NADH:quinone_OxRdtase_FMN_depd"/>
</dbReference>
<evidence type="ECO:0000259" key="7">
    <source>
        <dbReference type="Pfam" id="PF02525"/>
    </source>
</evidence>
<comment type="catalytic activity">
    <reaction evidence="5">
        <text>N,N-dimethyl-1,4-phenylenediamine + anthranilate + 2 NAD(+) = 2-(4-dimethylaminophenyl)diazenylbenzoate + 2 NADH + 2 H(+)</text>
        <dbReference type="Rhea" id="RHEA:55872"/>
        <dbReference type="ChEBI" id="CHEBI:15378"/>
        <dbReference type="ChEBI" id="CHEBI:15783"/>
        <dbReference type="ChEBI" id="CHEBI:16567"/>
        <dbReference type="ChEBI" id="CHEBI:57540"/>
        <dbReference type="ChEBI" id="CHEBI:57945"/>
        <dbReference type="ChEBI" id="CHEBI:71579"/>
        <dbReference type="EC" id="1.7.1.17"/>
    </reaction>
    <physiologicalReaction direction="right-to-left" evidence="5">
        <dbReference type="Rhea" id="RHEA:55874"/>
    </physiologicalReaction>
</comment>
<feature type="binding site" evidence="6">
    <location>
        <begin position="143"/>
        <end position="146"/>
    </location>
    <ligand>
        <name>FMN</name>
        <dbReference type="ChEBI" id="CHEBI:58210"/>
    </ligand>
</feature>
<dbReference type="GO" id="GO:0016652">
    <property type="term" value="F:oxidoreductase activity, acting on NAD(P)H as acceptor"/>
    <property type="evidence" value="ECO:0007669"/>
    <property type="project" value="UniProtKB-UniRule"/>
</dbReference>
<name>A0A7X2IU47_9BURK</name>
<comment type="subunit">
    <text evidence="6">Homodimer.</text>
</comment>
<dbReference type="GO" id="GO:0016655">
    <property type="term" value="F:oxidoreductase activity, acting on NAD(P)H, quinone or similar compound as acceptor"/>
    <property type="evidence" value="ECO:0007669"/>
    <property type="project" value="InterPro"/>
</dbReference>